<proteinExistence type="inferred from homology"/>
<dbReference type="InterPro" id="IPR036775">
    <property type="entry name" value="DNA_pol_Y-fam_lit_finger_sf"/>
</dbReference>
<comment type="subunit">
    <text evidence="2">Monomer.</text>
</comment>
<dbReference type="CDD" id="cd03586">
    <property type="entry name" value="PolY_Pol_IV_kappa"/>
    <property type="match status" value="1"/>
</dbReference>
<keyword evidence="2" id="KW-0460">Magnesium</keyword>
<keyword evidence="2" id="KW-0238">DNA-binding</keyword>
<protein>
    <recommendedName>
        <fullName evidence="2">DNA polymerase IV</fullName>
        <shortName evidence="2">Pol IV</shortName>
        <ecNumber evidence="2">2.7.7.7</ecNumber>
    </recommendedName>
</protein>
<accession>A0A9D1SSK6</accession>
<dbReference type="InterPro" id="IPR017961">
    <property type="entry name" value="DNA_pol_Y-fam_little_finger"/>
</dbReference>
<evidence type="ECO:0000313" key="5">
    <source>
        <dbReference type="Proteomes" id="UP000824128"/>
    </source>
</evidence>
<dbReference type="EC" id="2.7.7.7" evidence="2"/>
<comment type="similarity">
    <text evidence="1 2">Belongs to the DNA polymerase type-Y family.</text>
</comment>
<name>A0A9D1SSK6_9FIRM</name>
<sequence>MPEERTILHCDCNSFYASVESLERPELRTVPMAVCGDPKSRHGIILAKNELAKGFGVRTAETVGQALKKCPQLTLVPPHRERYERVSRLINAIYGAYTDQVEPFSIDESWLDVTGSLHLFGTGEQIAHELRRRVREEVGVTISVGVSFNKIFAKLGSDYRKPDATTVITRENFRQILWPLPAEAMMFVGHAAAEALAGAGIRTIGDMAAAGKERLRAVLGSAGETLWTYAMGLDGSRVRRADETPPPRSIGCGTTFSHDLAGERALRAGLLPLCERVGARLRAHKLYCTTVQVQIRDPFFKTVSRQQRLPAPTSVTRELYEAAAALVLRQCGGGAPVRMLTVTATGLTDCCAAQMRLIGDGTEAHLRGERLDSALDGIRARFGEDAIAPARTLGRRDG</sequence>
<dbReference type="InterPro" id="IPR043502">
    <property type="entry name" value="DNA/RNA_pol_sf"/>
</dbReference>
<organism evidence="4 5">
    <name type="scientific">Candidatus Aphodomorpha intestinavium</name>
    <dbReference type="NCBI Taxonomy" id="2840672"/>
    <lineage>
        <taxon>Bacteria</taxon>
        <taxon>Bacillati</taxon>
        <taxon>Bacillota</taxon>
        <taxon>Clostridia</taxon>
        <taxon>Eubacteriales</taxon>
        <taxon>Candidatus Aphodomorpha</taxon>
    </lineage>
</organism>
<dbReference type="Gene3D" id="3.30.1490.100">
    <property type="entry name" value="DNA polymerase, Y-family, little finger domain"/>
    <property type="match status" value="1"/>
</dbReference>
<evidence type="ECO:0000259" key="3">
    <source>
        <dbReference type="PROSITE" id="PS50173"/>
    </source>
</evidence>
<dbReference type="AlphaFoldDB" id="A0A9D1SSK6"/>
<dbReference type="EMBL" id="DVNZ01000051">
    <property type="protein sequence ID" value="HIU93820.1"/>
    <property type="molecule type" value="Genomic_DNA"/>
</dbReference>
<reference evidence="4" key="2">
    <citation type="journal article" date="2021" name="PeerJ">
        <title>Extensive microbial diversity within the chicken gut microbiome revealed by metagenomics and culture.</title>
        <authorList>
            <person name="Gilroy R."/>
            <person name="Ravi A."/>
            <person name="Getino M."/>
            <person name="Pursley I."/>
            <person name="Horton D.L."/>
            <person name="Alikhan N.F."/>
            <person name="Baker D."/>
            <person name="Gharbi K."/>
            <person name="Hall N."/>
            <person name="Watson M."/>
            <person name="Adriaenssens E.M."/>
            <person name="Foster-Nyarko E."/>
            <person name="Jarju S."/>
            <person name="Secka A."/>
            <person name="Antonio M."/>
            <person name="Oren A."/>
            <person name="Chaudhuri R.R."/>
            <person name="La Ragione R."/>
            <person name="Hildebrand F."/>
            <person name="Pallen M.J."/>
        </authorList>
    </citation>
    <scope>NUCLEOTIDE SEQUENCE</scope>
    <source>
        <strain evidence="4">ChiGjej2B2-16831</strain>
    </source>
</reference>
<comment type="catalytic activity">
    <reaction evidence="2">
        <text>DNA(n) + a 2'-deoxyribonucleoside 5'-triphosphate = DNA(n+1) + diphosphate</text>
        <dbReference type="Rhea" id="RHEA:22508"/>
        <dbReference type="Rhea" id="RHEA-COMP:17339"/>
        <dbReference type="Rhea" id="RHEA-COMP:17340"/>
        <dbReference type="ChEBI" id="CHEBI:33019"/>
        <dbReference type="ChEBI" id="CHEBI:61560"/>
        <dbReference type="ChEBI" id="CHEBI:173112"/>
        <dbReference type="EC" id="2.7.7.7"/>
    </reaction>
</comment>
<dbReference type="GO" id="GO:0006281">
    <property type="term" value="P:DNA repair"/>
    <property type="evidence" value="ECO:0007669"/>
    <property type="project" value="UniProtKB-UniRule"/>
</dbReference>
<dbReference type="Proteomes" id="UP000824128">
    <property type="component" value="Unassembled WGS sequence"/>
</dbReference>
<dbReference type="SUPFAM" id="SSF100879">
    <property type="entry name" value="Lesion bypass DNA polymerase (Y-family), little finger domain"/>
    <property type="match status" value="1"/>
</dbReference>
<keyword evidence="2" id="KW-0227">DNA damage</keyword>
<dbReference type="PROSITE" id="PS50173">
    <property type="entry name" value="UMUC"/>
    <property type="match status" value="1"/>
</dbReference>
<keyword evidence="2" id="KW-0479">Metal-binding</keyword>
<dbReference type="Pfam" id="PF00817">
    <property type="entry name" value="IMS"/>
    <property type="match status" value="1"/>
</dbReference>
<dbReference type="Pfam" id="PF11799">
    <property type="entry name" value="IMS_C"/>
    <property type="match status" value="1"/>
</dbReference>
<comment type="subcellular location">
    <subcellularLocation>
        <location evidence="2">Cytoplasm</location>
    </subcellularLocation>
</comment>
<dbReference type="InterPro" id="IPR001126">
    <property type="entry name" value="UmuC"/>
</dbReference>
<comment type="caution">
    <text evidence="4">The sequence shown here is derived from an EMBL/GenBank/DDBJ whole genome shotgun (WGS) entry which is preliminary data.</text>
</comment>
<keyword evidence="2" id="KW-0515">Mutator protein</keyword>
<dbReference type="GO" id="GO:0006261">
    <property type="term" value="P:DNA-templated DNA replication"/>
    <property type="evidence" value="ECO:0007669"/>
    <property type="project" value="UniProtKB-UniRule"/>
</dbReference>
<reference evidence="4" key="1">
    <citation type="submission" date="2020-10" db="EMBL/GenBank/DDBJ databases">
        <authorList>
            <person name="Gilroy R."/>
        </authorList>
    </citation>
    <scope>NUCLEOTIDE SEQUENCE</scope>
    <source>
        <strain evidence="4">ChiGjej2B2-16831</strain>
    </source>
</reference>
<comment type="function">
    <text evidence="2">Poorly processive, error-prone DNA polymerase involved in untargeted mutagenesis. Copies undamaged DNA at stalled replication forks, which arise in vivo from mismatched or misaligned primer ends. These misaligned primers can be extended by PolIV. Exhibits no 3'-5' exonuclease (proofreading) activity. May be involved in translesional synthesis, in conjunction with the beta clamp from PolIII.</text>
</comment>
<dbReference type="SUPFAM" id="SSF56672">
    <property type="entry name" value="DNA/RNA polymerases"/>
    <property type="match status" value="1"/>
</dbReference>
<dbReference type="GO" id="GO:0042276">
    <property type="term" value="P:error-prone translesion synthesis"/>
    <property type="evidence" value="ECO:0007669"/>
    <property type="project" value="TreeGrafter"/>
</dbReference>
<keyword evidence="2" id="KW-0963">Cytoplasm</keyword>
<dbReference type="Gene3D" id="1.10.150.20">
    <property type="entry name" value="5' to 3' exonuclease, C-terminal subdomain"/>
    <property type="match status" value="1"/>
</dbReference>
<dbReference type="Gene3D" id="3.30.70.270">
    <property type="match status" value="1"/>
</dbReference>
<keyword evidence="2" id="KW-0235">DNA replication</keyword>
<evidence type="ECO:0000256" key="2">
    <source>
        <dbReference type="HAMAP-Rule" id="MF_01113"/>
    </source>
</evidence>
<dbReference type="GO" id="GO:0009432">
    <property type="term" value="P:SOS response"/>
    <property type="evidence" value="ECO:0007669"/>
    <property type="project" value="TreeGrafter"/>
</dbReference>
<feature type="binding site" evidence="2">
    <location>
        <position position="11"/>
    </location>
    <ligand>
        <name>Mg(2+)</name>
        <dbReference type="ChEBI" id="CHEBI:18420"/>
    </ligand>
</feature>
<evidence type="ECO:0000256" key="1">
    <source>
        <dbReference type="ARBA" id="ARBA00010945"/>
    </source>
</evidence>
<dbReference type="PANTHER" id="PTHR11076">
    <property type="entry name" value="DNA REPAIR POLYMERASE UMUC / TRANSFERASE FAMILY MEMBER"/>
    <property type="match status" value="1"/>
</dbReference>
<keyword evidence="2" id="KW-0234">DNA repair</keyword>
<feature type="site" description="Substrate discrimination" evidence="2">
    <location>
        <position position="16"/>
    </location>
</feature>
<feature type="binding site" evidence="2">
    <location>
        <position position="107"/>
    </location>
    <ligand>
        <name>Mg(2+)</name>
        <dbReference type="ChEBI" id="CHEBI:18420"/>
    </ligand>
</feature>
<keyword evidence="2 4" id="KW-0548">Nucleotidyltransferase</keyword>
<dbReference type="InterPro" id="IPR022880">
    <property type="entry name" value="DNApol_IV"/>
</dbReference>
<gene>
    <name evidence="2 4" type="primary">dinB</name>
    <name evidence="4" type="ORF">IAD24_01555</name>
</gene>
<dbReference type="GO" id="GO:0000287">
    <property type="term" value="F:magnesium ion binding"/>
    <property type="evidence" value="ECO:0007669"/>
    <property type="project" value="UniProtKB-UniRule"/>
</dbReference>
<dbReference type="Gene3D" id="3.40.1170.60">
    <property type="match status" value="1"/>
</dbReference>
<dbReference type="InterPro" id="IPR050116">
    <property type="entry name" value="DNA_polymerase-Y"/>
</dbReference>
<dbReference type="HAMAP" id="MF_01113">
    <property type="entry name" value="DNApol_IV"/>
    <property type="match status" value="1"/>
</dbReference>
<comment type="cofactor">
    <cofactor evidence="2">
        <name>Mg(2+)</name>
        <dbReference type="ChEBI" id="CHEBI:18420"/>
    </cofactor>
    <text evidence="2">Binds 2 magnesium ions per subunit.</text>
</comment>
<dbReference type="NCBIfam" id="NF002677">
    <property type="entry name" value="PRK02406.1"/>
    <property type="match status" value="1"/>
</dbReference>
<feature type="domain" description="UmuC" evidence="3">
    <location>
        <begin position="7"/>
        <end position="189"/>
    </location>
</feature>
<keyword evidence="2" id="KW-0239">DNA-directed DNA polymerase</keyword>
<feature type="active site" evidence="2">
    <location>
        <position position="108"/>
    </location>
</feature>
<evidence type="ECO:0000313" key="4">
    <source>
        <dbReference type="EMBL" id="HIU93820.1"/>
    </source>
</evidence>
<keyword evidence="2 4" id="KW-0808">Transferase</keyword>
<dbReference type="GO" id="GO:0005829">
    <property type="term" value="C:cytosol"/>
    <property type="evidence" value="ECO:0007669"/>
    <property type="project" value="TreeGrafter"/>
</dbReference>
<dbReference type="PANTHER" id="PTHR11076:SF33">
    <property type="entry name" value="DNA POLYMERASE KAPPA"/>
    <property type="match status" value="1"/>
</dbReference>
<dbReference type="GO" id="GO:0003887">
    <property type="term" value="F:DNA-directed DNA polymerase activity"/>
    <property type="evidence" value="ECO:0007669"/>
    <property type="project" value="UniProtKB-UniRule"/>
</dbReference>
<dbReference type="GO" id="GO:0003684">
    <property type="term" value="F:damaged DNA binding"/>
    <property type="evidence" value="ECO:0007669"/>
    <property type="project" value="InterPro"/>
</dbReference>
<dbReference type="InterPro" id="IPR043128">
    <property type="entry name" value="Rev_trsase/Diguanyl_cyclase"/>
</dbReference>